<evidence type="ECO:0000259" key="1">
    <source>
        <dbReference type="PROSITE" id="PS51186"/>
    </source>
</evidence>
<gene>
    <name evidence="2" type="ORF">DYU05_07530</name>
</gene>
<dbReference type="InterPro" id="IPR016181">
    <property type="entry name" value="Acyl_CoA_acyltransferase"/>
</dbReference>
<dbReference type="SUPFAM" id="SSF55729">
    <property type="entry name" value="Acyl-CoA N-acyltransferases (Nat)"/>
    <property type="match status" value="1"/>
</dbReference>
<protein>
    <submittedName>
        <fullName evidence="2">N-acetyltransferase</fullName>
    </submittedName>
</protein>
<evidence type="ECO:0000313" key="3">
    <source>
        <dbReference type="Proteomes" id="UP000260823"/>
    </source>
</evidence>
<sequence length="188" mass="21392">MLVTNFTPFPTLKTNRLLLRDIELADAEHVLSVRSDPQMMQYIGRPLMTGRDEANAWVEVIKSNQAANESINWMITEHADNEAIGNICLWRIEKHNYRAEIGYMLAASHQGKGLMQEAIAAVIAYGFNDMGLHSIEANVDPDNQASIKLLERNGFVREAYYRENHYFDGKFLDSAVYSLVVTNYTSPY</sequence>
<dbReference type="Pfam" id="PF13302">
    <property type="entry name" value="Acetyltransf_3"/>
    <property type="match status" value="1"/>
</dbReference>
<dbReference type="PROSITE" id="PS51186">
    <property type="entry name" value="GNAT"/>
    <property type="match status" value="1"/>
</dbReference>
<dbReference type="AlphaFoldDB" id="A0A3E2NWP9"/>
<dbReference type="PANTHER" id="PTHR43792:SF1">
    <property type="entry name" value="N-ACETYLTRANSFERASE DOMAIN-CONTAINING PROTEIN"/>
    <property type="match status" value="1"/>
</dbReference>
<dbReference type="Proteomes" id="UP000260823">
    <property type="component" value="Unassembled WGS sequence"/>
</dbReference>
<keyword evidence="3" id="KW-1185">Reference proteome</keyword>
<dbReference type="Gene3D" id="3.40.630.30">
    <property type="match status" value="1"/>
</dbReference>
<name>A0A3E2NWP9_9SPHI</name>
<proteinExistence type="predicted"/>
<feature type="domain" description="N-acetyltransferase" evidence="1">
    <location>
        <begin position="17"/>
        <end position="173"/>
    </location>
</feature>
<dbReference type="GO" id="GO:0016747">
    <property type="term" value="F:acyltransferase activity, transferring groups other than amino-acyl groups"/>
    <property type="evidence" value="ECO:0007669"/>
    <property type="project" value="InterPro"/>
</dbReference>
<keyword evidence="2" id="KW-0808">Transferase</keyword>
<dbReference type="EMBL" id="QWDE01000001">
    <property type="protein sequence ID" value="RFZ85438.1"/>
    <property type="molecule type" value="Genomic_DNA"/>
</dbReference>
<dbReference type="PANTHER" id="PTHR43792">
    <property type="entry name" value="GNAT FAMILY, PUTATIVE (AFU_ORTHOLOGUE AFUA_3G00765)-RELATED-RELATED"/>
    <property type="match status" value="1"/>
</dbReference>
<dbReference type="InterPro" id="IPR000182">
    <property type="entry name" value="GNAT_dom"/>
</dbReference>
<dbReference type="InterPro" id="IPR051531">
    <property type="entry name" value="N-acetyltransferase"/>
</dbReference>
<evidence type="ECO:0000313" key="2">
    <source>
        <dbReference type="EMBL" id="RFZ85438.1"/>
    </source>
</evidence>
<organism evidence="2 3">
    <name type="scientific">Mucilaginibacter terrenus</name>
    <dbReference type="NCBI Taxonomy" id="2482727"/>
    <lineage>
        <taxon>Bacteria</taxon>
        <taxon>Pseudomonadati</taxon>
        <taxon>Bacteroidota</taxon>
        <taxon>Sphingobacteriia</taxon>
        <taxon>Sphingobacteriales</taxon>
        <taxon>Sphingobacteriaceae</taxon>
        <taxon>Mucilaginibacter</taxon>
    </lineage>
</organism>
<accession>A0A3E2NWP9</accession>
<dbReference type="CDD" id="cd04301">
    <property type="entry name" value="NAT_SF"/>
    <property type="match status" value="1"/>
</dbReference>
<dbReference type="OrthoDB" id="9811523at2"/>
<reference evidence="2 3" key="1">
    <citation type="submission" date="2018-08" db="EMBL/GenBank/DDBJ databases">
        <title>Mucilaginibacter terrae sp. nov., isolated from manganese diggings.</title>
        <authorList>
            <person name="Huang Y."/>
            <person name="Zhou Z."/>
        </authorList>
    </citation>
    <scope>NUCLEOTIDE SEQUENCE [LARGE SCALE GENOMIC DNA]</scope>
    <source>
        <strain evidence="2 3">ZH6</strain>
    </source>
</reference>
<dbReference type="RefSeq" id="WP_117382337.1">
    <property type="nucleotide sequence ID" value="NZ_QWDE01000001.1"/>
</dbReference>
<comment type="caution">
    <text evidence="2">The sequence shown here is derived from an EMBL/GenBank/DDBJ whole genome shotgun (WGS) entry which is preliminary data.</text>
</comment>